<keyword evidence="3" id="KW-1185">Reference proteome</keyword>
<keyword evidence="1" id="KW-0175">Coiled coil</keyword>
<feature type="coiled-coil region" evidence="1">
    <location>
        <begin position="135"/>
        <end position="204"/>
    </location>
</feature>
<dbReference type="GO" id="GO:0003677">
    <property type="term" value="F:DNA binding"/>
    <property type="evidence" value="ECO:0007669"/>
    <property type="project" value="TreeGrafter"/>
</dbReference>
<organism evidence="2 3">
    <name type="scientific">Patella caerulea</name>
    <name type="common">Rayed Mediterranean limpet</name>
    <dbReference type="NCBI Taxonomy" id="87958"/>
    <lineage>
        <taxon>Eukaryota</taxon>
        <taxon>Metazoa</taxon>
        <taxon>Spiralia</taxon>
        <taxon>Lophotrochozoa</taxon>
        <taxon>Mollusca</taxon>
        <taxon>Gastropoda</taxon>
        <taxon>Patellogastropoda</taxon>
        <taxon>Patelloidea</taxon>
        <taxon>Patellidae</taxon>
        <taxon>Patella</taxon>
    </lineage>
</organism>
<dbReference type="PANTHER" id="PTHR35155">
    <property type="entry name" value="SPERMATOGENESIS-ASSOCIATED PROTEIN 24"/>
    <property type="match status" value="1"/>
</dbReference>
<dbReference type="EMBL" id="JAZGQO010000006">
    <property type="protein sequence ID" value="KAK6186330.1"/>
    <property type="molecule type" value="Genomic_DNA"/>
</dbReference>
<dbReference type="Proteomes" id="UP001347796">
    <property type="component" value="Unassembled WGS sequence"/>
</dbReference>
<dbReference type="GO" id="GO:0005737">
    <property type="term" value="C:cytoplasm"/>
    <property type="evidence" value="ECO:0007669"/>
    <property type="project" value="TreeGrafter"/>
</dbReference>
<dbReference type="Pfam" id="PF15175">
    <property type="entry name" value="SPATA24"/>
    <property type="match status" value="1"/>
</dbReference>
<evidence type="ECO:0000313" key="2">
    <source>
        <dbReference type="EMBL" id="KAK6186330.1"/>
    </source>
</evidence>
<comment type="caution">
    <text evidence="2">The sequence shown here is derived from an EMBL/GenBank/DDBJ whole genome shotgun (WGS) entry which is preliminary data.</text>
</comment>
<dbReference type="GO" id="GO:0005634">
    <property type="term" value="C:nucleus"/>
    <property type="evidence" value="ECO:0007669"/>
    <property type="project" value="TreeGrafter"/>
</dbReference>
<name>A0AAN8QAB8_PATCE</name>
<gene>
    <name evidence="2" type="ORF">SNE40_008384</name>
</gene>
<dbReference type="InterPro" id="IPR029176">
    <property type="entry name" value="SPATA24"/>
</dbReference>
<proteinExistence type="predicted"/>
<sequence length="244" mass="28719">MAEAEETISEVCSLSMKTSINDSKTSPKDLPTYVLIQAQIQDVFKTQVEQLQRLNEDVCHQKSVLEESLLTREDEKKNMRDLQATIKDKYVPKEEFEKILLELQTERYEHARTRNKLTEVTDKLEFSLGEIEILTKQLEREKLSFEASYNSLKNKTVQMSNRQKDVESKWTETKTRCKNLEVKMHDKDEEIKRLQNLLVEQNHKYKQKVGEIDVEKQQEQYIAQMMEGTTNKKLGNSRKIGSKR</sequence>
<protein>
    <submittedName>
        <fullName evidence="2">Uncharacterized protein</fullName>
    </submittedName>
</protein>
<evidence type="ECO:0000313" key="3">
    <source>
        <dbReference type="Proteomes" id="UP001347796"/>
    </source>
</evidence>
<reference evidence="2 3" key="1">
    <citation type="submission" date="2024-01" db="EMBL/GenBank/DDBJ databases">
        <title>The genome of the rayed Mediterranean limpet Patella caerulea (Linnaeus, 1758).</title>
        <authorList>
            <person name="Anh-Thu Weber A."/>
            <person name="Halstead-Nussloch G."/>
        </authorList>
    </citation>
    <scope>NUCLEOTIDE SEQUENCE [LARGE SCALE GENOMIC DNA]</scope>
    <source>
        <strain evidence="2">AATW-2023a</strain>
        <tissue evidence="2">Whole specimen</tissue>
    </source>
</reference>
<dbReference type="PANTHER" id="PTHR35155:SF1">
    <property type="entry name" value="SPERMATOGENESIS-ASSOCIATED PROTEIN 24"/>
    <property type="match status" value="1"/>
</dbReference>
<evidence type="ECO:0000256" key="1">
    <source>
        <dbReference type="SAM" id="Coils"/>
    </source>
</evidence>
<accession>A0AAN8QAB8</accession>
<dbReference type="AlphaFoldDB" id="A0AAN8QAB8"/>